<keyword evidence="4" id="KW-0653">Protein transport</keyword>
<dbReference type="InterPro" id="IPR003369">
    <property type="entry name" value="TatA/B/E"/>
</dbReference>
<evidence type="ECO:0000313" key="9">
    <source>
        <dbReference type="EMBL" id="CAA9371671.1"/>
    </source>
</evidence>
<dbReference type="Pfam" id="PF02416">
    <property type="entry name" value="TatA_B_E"/>
    <property type="match status" value="1"/>
</dbReference>
<dbReference type="GO" id="GO:0016020">
    <property type="term" value="C:membrane"/>
    <property type="evidence" value="ECO:0007669"/>
    <property type="project" value="UniProtKB-SubCell"/>
</dbReference>
<evidence type="ECO:0000256" key="5">
    <source>
        <dbReference type="ARBA" id="ARBA00022989"/>
    </source>
</evidence>
<keyword evidence="2" id="KW-0813">Transport</keyword>
<dbReference type="Gene3D" id="1.20.5.3310">
    <property type="match status" value="1"/>
</dbReference>
<keyword evidence="5" id="KW-1133">Transmembrane helix</keyword>
<gene>
    <name evidence="9" type="ORF">AVDCRST_MAG75-126</name>
</gene>
<accession>A0A6J4MZ56</accession>
<dbReference type="PANTHER" id="PTHR33162:SF1">
    <property type="entry name" value="SEC-INDEPENDENT PROTEIN TRANSLOCASE PROTEIN TATA, CHLOROPLASTIC"/>
    <property type="match status" value="1"/>
</dbReference>
<evidence type="ECO:0000256" key="3">
    <source>
        <dbReference type="ARBA" id="ARBA00022692"/>
    </source>
</evidence>
<evidence type="ECO:0000256" key="2">
    <source>
        <dbReference type="ARBA" id="ARBA00022448"/>
    </source>
</evidence>
<dbReference type="NCBIfam" id="NF002377">
    <property type="entry name" value="PRK01371.1-4"/>
    <property type="match status" value="1"/>
</dbReference>
<dbReference type="PRINTS" id="PR01506">
    <property type="entry name" value="TATBPROTEIN"/>
</dbReference>
<evidence type="ECO:0000256" key="7">
    <source>
        <dbReference type="ARBA" id="ARBA00023136"/>
    </source>
</evidence>
<sequence>MFDIGAPEFLLLIVAAVILFGPEKLPEFARKAARVLRYVRTMAGSAQEQLSKELGEGFEDIDLRDLNPKTFVQKHLLDNVDPIVADVKKDFAEATAGGAGASKAVAEALDSAKDISRPKDVSSGGPHDVMAANSAARVLTPFDSDAT</sequence>
<evidence type="ECO:0000256" key="1">
    <source>
        <dbReference type="ARBA" id="ARBA00004167"/>
    </source>
</evidence>
<evidence type="ECO:0000256" key="4">
    <source>
        <dbReference type="ARBA" id="ARBA00022927"/>
    </source>
</evidence>
<keyword evidence="7" id="KW-0472">Membrane</keyword>
<reference evidence="9" key="1">
    <citation type="submission" date="2020-02" db="EMBL/GenBank/DDBJ databases">
        <authorList>
            <person name="Meier V. D."/>
        </authorList>
    </citation>
    <scope>NUCLEOTIDE SEQUENCE</scope>
    <source>
        <strain evidence="9">AVDCRST_MAG75</strain>
    </source>
</reference>
<keyword evidence="6" id="KW-0811">Translocation</keyword>
<organism evidence="9">
    <name type="scientific">uncultured Propionibacteriaceae bacterium</name>
    <dbReference type="NCBI Taxonomy" id="257457"/>
    <lineage>
        <taxon>Bacteria</taxon>
        <taxon>Bacillati</taxon>
        <taxon>Actinomycetota</taxon>
        <taxon>Actinomycetes</taxon>
        <taxon>Propionibacteriales</taxon>
        <taxon>Propionibacteriaceae</taxon>
        <taxon>environmental samples</taxon>
    </lineage>
</organism>
<dbReference type="GO" id="GO:0015031">
    <property type="term" value="P:protein transport"/>
    <property type="evidence" value="ECO:0007669"/>
    <property type="project" value="UniProtKB-KW"/>
</dbReference>
<feature type="region of interest" description="Disordered" evidence="8">
    <location>
        <begin position="112"/>
        <end position="134"/>
    </location>
</feature>
<dbReference type="EMBL" id="CADCUO010000007">
    <property type="protein sequence ID" value="CAA9371671.1"/>
    <property type="molecule type" value="Genomic_DNA"/>
</dbReference>
<dbReference type="PANTHER" id="PTHR33162">
    <property type="entry name" value="SEC-INDEPENDENT PROTEIN TRANSLOCASE PROTEIN TATA, CHLOROPLASTIC"/>
    <property type="match status" value="1"/>
</dbReference>
<keyword evidence="3" id="KW-0812">Transmembrane</keyword>
<protein>
    <submittedName>
        <fullName evidence="9">Twin-arginine translocation protein TatB</fullName>
    </submittedName>
</protein>
<proteinExistence type="predicted"/>
<dbReference type="AlphaFoldDB" id="A0A6J4MZ56"/>
<comment type="subcellular location">
    <subcellularLocation>
        <location evidence="1">Membrane</location>
        <topology evidence="1">Single-pass membrane protein</topology>
    </subcellularLocation>
</comment>
<name>A0A6J4MZ56_9ACTN</name>
<evidence type="ECO:0000256" key="6">
    <source>
        <dbReference type="ARBA" id="ARBA00023010"/>
    </source>
</evidence>
<evidence type="ECO:0000256" key="8">
    <source>
        <dbReference type="SAM" id="MobiDB-lite"/>
    </source>
</evidence>